<dbReference type="PROSITE" id="PS01031">
    <property type="entry name" value="SHSP"/>
    <property type="match status" value="1"/>
</dbReference>
<evidence type="ECO:0000259" key="3">
    <source>
        <dbReference type="PROSITE" id="PS01031"/>
    </source>
</evidence>
<gene>
    <name evidence="4" type="ORF">LMG28138_04957</name>
</gene>
<protein>
    <recommendedName>
        <fullName evidence="3">SHSP domain-containing protein</fullName>
    </recommendedName>
</protein>
<feature type="domain" description="SHSP" evidence="3">
    <location>
        <begin position="11"/>
        <end position="125"/>
    </location>
</feature>
<name>A0A6S7CYI7_9BURK</name>
<dbReference type="SUPFAM" id="SSF49764">
    <property type="entry name" value="HSP20-like chaperones"/>
    <property type="match status" value="1"/>
</dbReference>
<keyword evidence="5" id="KW-1185">Reference proteome</keyword>
<dbReference type="InterPro" id="IPR008978">
    <property type="entry name" value="HSP20-like_chaperone"/>
</dbReference>
<proteinExistence type="inferred from homology"/>
<dbReference type="Pfam" id="PF00011">
    <property type="entry name" value="HSP20"/>
    <property type="match status" value="1"/>
</dbReference>
<evidence type="ECO:0000256" key="1">
    <source>
        <dbReference type="PROSITE-ProRule" id="PRU00285"/>
    </source>
</evidence>
<reference evidence="4 5" key="1">
    <citation type="submission" date="2020-04" db="EMBL/GenBank/DDBJ databases">
        <authorList>
            <person name="De Canck E."/>
        </authorList>
    </citation>
    <scope>NUCLEOTIDE SEQUENCE [LARGE SCALE GENOMIC DNA]</scope>
    <source>
        <strain evidence="4 5">LMG 28138</strain>
    </source>
</reference>
<organism evidence="4 5">
    <name type="scientific">Pararobbsia alpina</name>
    <dbReference type="NCBI Taxonomy" id="621374"/>
    <lineage>
        <taxon>Bacteria</taxon>
        <taxon>Pseudomonadati</taxon>
        <taxon>Pseudomonadota</taxon>
        <taxon>Betaproteobacteria</taxon>
        <taxon>Burkholderiales</taxon>
        <taxon>Burkholderiaceae</taxon>
        <taxon>Pararobbsia</taxon>
    </lineage>
</organism>
<dbReference type="InterPro" id="IPR002068">
    <property type="entry name" value="A-crystallin/Hsp20_dom"/>
</dbReference>
<evidence type="ECO:0000313" key="5">
    <source>
        <dbReference type="Proteomes" id="UP000494115"/>
    </source>
</evidence>
<evidence type="ECO:0000256" key="2">
    <source>
        <dbReference type="RuleBase" id="RU003616"/>
    </source>
</evidence>
<dbReference type="Gene3D" id="2.60.40.790">
    <property type="match status" value="1"/>
</dbReference>
<dbReference type="CDD" id="cd06464">
    <property type="entry name" value="ACD_sHsps-like"/>
    <property type="match status" value="1"/>
</dbReference>
<accession>A0A6S7CYI7</accession>
<dbReference type="Proteomes" id="UP000494115">
    <property type="component" value="Unassembled WGS sequence"/>
</dbReference>
<evidence type="ECO:0000313" key="4">
    <source>
        <dbReference type="EMBL" id="CAB3801166.1"/>
    </source>
</evidence>
<dbReference type="EMBL" id="CADIKM010000041">
    <property type="protein sequence ID" value="CAB3801166.1"/>
    <property type="molecule type" value="Genomic_DNA"/>
</dbReference>
<comment type="similarity">
    <text evidence="1 2">Belongs to the small heat shock protein (HSP20) family.</text>
</comment>
<sequence length="137" mass="15795">MRGRELWFGDFSSSRFRPRIYVVDDGEALRITAQLPGTNREDLHTSIEARALVLRGEKKQNVRREEGRCYRAERAYGAFMRTINRCRMVFDHVDAKFDRGVLTLKPAENRSVVISRQERRAQSVAPLCLRPPDTTAG</sequence>
<dbReference type="AlphaFoldDB" id="A0A6S7CYI7"/>